<feature type="transmembrane region" description="Helical" evidence="1">
    <location>
        <begin position="40"/>
        <end position="68"/>
    </location>
</feature>
<evidence type="ECO:0000313" key="3">
    <source>
        <dbReference type="Proteomes" id="UP000241771"/>
    </source>
</evidence>
<name>A0A2T3NX91_9GAMM</name>
<evidence type="ECO:0000256" key="1">
    <source>
        <dbReference type="SAM" id="Phobius"/>
    </source>
</evidence>
<keyword evidence="3" id="KW-1185">Reference proteome</keyword>
<dbReference type="Proteomes" id="UP000241771">
    <property type="component" value="Unassembled WGS sequence"/>
</dbReference>
<dbReference type="OrthoDB" id="5813954at2"/>
<dbReference type="RefSeq" id="WP_036832124.1">
    <property type="nucleotide sequence ID" value="NZ_JGVO01001615.1"/>
</dbReference>
<organism evidence="2 3">
    <name type="scientific">Photobacterium sanctipauli</name>
    <dbReference type="NCBI Taxonomy" id="1342794"/>
    <lineage>
        <taxon>Bacteria</taxon>
        <taxon>Pseudomonadati</taxon>
        <taxon>Pseudomonadota</taxon>
        <taxon>Gammaproteobacteria</taxon>
        <taxon>Vibrionales</taxon>
        <taxon>Vibrionaceae</taxon>
        <taxon>Photobacterium</taxon>
    </lineage>
</organism>
<gene>
    <name evidence="2" type="ORF">C9I98_08245</name>
</gene>
<evidence type="ECO:0000313" key="2">
    <source>
        <dbReference type="EMBL" id="PSW20818.1"/>
    </source>
</evidence>
<proteinExistence type="predicted"/>
<sequence>MSNNTNTIKWLLHGLIFAPVAHLLIGLPLFFALFAGSVSFSVGILLLLAALLLPFELLDSLALTYTVTGKIIVGLTLYHGWPLVIMSLAPALYLLVLASFNQWLKGTNFAGWVTYIVETTWRLIALSFVVFGIAILVGFSLKIAAILSSIASIGYLAKRLYRFYTPLWSQTIRMIQEERQQSTML</sequence>
<keyword evidence="1" id="KW-1133">Transmembrane helix</keyword>
<dbReference type="EMBL" id="PYMA01000003">
    <property type="protein sequence ID" value="PSW20818.1"/>
    <property type="molecule type" value="Genomic_DNA"/>
</dbReference>
<feature type="transmembrane region" description="Helical" evidence="1">
    <location>
        <begin position="12"/>
        <end position="34"/>
    </location>
</feature>
<keyword evidence="1" id="KW-0472">Membrane</keyword>
<feature type="transmembrane region" description="Helical" evidence="1">
    <location>
        <begin position="124"/>
        <end position="157"/>
    </location>
</feature>
<accession>A0A2T3NX91</accession>
<feature type="transmembrane region" description="Helical" evidence="1">
    <location>
        <begin position="80"/>
        <end position="104"/>
    </location>
</feature>
<dbReference type="AlphaFoldDB" id="A0A2T3NX91"/>
<protein>
    <submittedName>
        <fullName evidence="2">Uncharacterized protein</fullName>
    </submittedName>
</protein>
<reference evidence="2 3" key="1">
    <citation type="submission" date="2018-01" db="EMBL/GenBank/DDBJ databases">
        <title>Whole genome sequencing of Histamine producing bacteria.</title>
        <authorList>
            <person name="Butler K."/>
        </authorList>
    </citation>
    <scope>NUCLEOTIDE SEQUENCE [LARGE SCALE GENOMIC DNA]</scope>
    <source>
        <strain evidence="2 3">DSM 100436</strain>
    </source>
</reference>
<comment type="caution">
    <text evidence="2">The sequence shown here is derived from an EMBL/GenBank/DDBJ whole genome shotgun (WGS) entry which is preliminary data.</text>
</comment>
<keyword evidence="1" id="KW-0812">Transmembrane</keyword>